<evidence type="ECO:0000259" key="9">
    <source>
        <dbReference type="SMART" id="SM00701"/>
    </source>
</evidence>
<keyword evidence="5 6" id="KW-1015">Disulfide bond</keyword>
<keyword evidence="11" id="KW-1185">Reference proteome</keyword>
<sequence length="204" mass="22014">HLETMKYSCFFILVVAALQSCLLAVNGCPNIVSRSEWGARSPSGSTFMSTPVDYFVVHHTAGASCSDISSCSSVMRGIQNYHMDSNGWWDIGYNFLIGGDGNVYEGRGWDTTGAHAGVAEYNTNSIGVSMMGEFSSSMPTQAALNALDDFVTCAITMGKLVPDVYAVLGHQDVKSTSCPGTLFYLDHVQQMTNYNGPSLEECIQ</sequence>
<feature type="domain" description="Peptidoglycan recognition protein family" evidence="9">
    <location>
        <begin position="29"/>
        <end position="174"/>
    </location>
</feature>
<dbReference type="PANTHER" id="PTHR11022:SF41">
    <property type="entry name" value="PEPTIDOGLYCAN-RECOGNITION PROTEIN LC-RELATED"/>
    <property type="match status" value="1"/>
</dbReference>
<dbReference type="SUPFAM" id="SSF55846">
    <property type="entry name" value="N-acetylmuramoyl-L-alanine amidase-like"/>
    <property type="match status" value="1"/>
</dbReference>
<dbReference type="OrthoDB" id="10001926at2759"/>
<comment type="caution">
    <text evidence="10">The sequence shown here is derived from an EMBL/GenBank/DDBJ whole genome shotgun (WGS) entry which is preliminary data.</text>
</comment>
<organism evidence="10 11">
    <name type="scientific">Stichopus japonicus</name>
    <name type="common">Sea cucumber</name>
    <dbReference type="NCBI Taxonomy" id="307972"/>
    <lineage>
        <taxon>Eukaryota</taxon>
        <taxon>Metazoa</taxon>
        <taxon>Echinodermata</taxon>
        <taxon>Eleutherozoa</taxon>
        <taxon>Echinozoa</taxon>
        <taxon>Holothuroidea</taxon>
        <taxon>Aspidochirotacea</taxon>
        <taxon>Aspidochirotida</taxon>
        <taxon>Stichopodidae</taxon>
        <taxon>Apostichopus</taxon>
    </lineage>
</organism>
<feature type="disulfide bond" evidence="6">
    <location>
        <begin position="28"/>
        <end position="153"/>
    </location>
</feature>
<feature type="non-terminal residue" evidence="10">
    <location>
        <position position="1"/>
    </location>
</feature>
<dbReference type="PIRSF" id="PIRSF037945">
    <property type="entry name" value="PGRPs"/>
    <property type="match status" value="1"/>
</dbReference>
<evidence type="ECO:0000256" key="1">
    <source>
        <dbReference type="ARBA" id="ARBA00007553"/>
    </source>
</evidence>
<dbReference type="GO" id="GO:0008745">
    <property type="term" value="F:N-acetylmuramoyl-L-alanine amidase activity"/>
    <property type="evidence" value="ECO:0007669"/>
    <property type="project" value="InterPro"/>
</dbReference>
<feature type="signal peptide" evidence="7">
    <location>
        <begin position="1"/>
        <end position="24"/>
    </location>
</feature>
<evidence type="ECO:0000256" key="7">
    <source>
        <dbReference type="SAM" id="SignalP"/>
    </source>
</evidence>
<dbReference type="FunFam" id="3.40.80.10:FF:000001">
    <property type="entry name" value="Peptidoglycan recognition protein 1"/>
    <property type="match status" value="1"/>
</dbReference>
<dbReference type="GO" id="GO:0009253">
    <property type="term" value="P:peptidoglycan catabolic process"/>
    <property type="evidence" value="ECO:0007669"/>
    <property type="project" value="InterPro"/>
</dbReference>
<feature type="chain" id="PRO_5013546669" evidence="7">
    <location>
        <begin position="25"/>
        <end position="204"/>
    </location>
</feature>
<keyword evidence="4" id="KW-0391">Immunity</keyword>
<comment type="similarity">
    <text evidence="1">Belongs to the N-acetylmuramoyl-L-alanine amidase 2 family.</text>
</comment>
<accession>A0A2G8JPQ3</accession>
<proteinExistence type="inferred from homology"/>
<feature type="disulfide bond" evidence="6">
    <location>
        <begin position="65"/>
        <end position="71"/>
    </location>
</feature>
<evidence type="ECO:0000256" key="5">
    <source>
        <dbReference type="ARBA" id="ARBA00023157"/>
    </source>
</evidence>
<keyword evidence="2" id="KW-0399">Innate immunity</keyword>
<dbReference type="SMART" id="SM00701">
    <property type="entry name" value="PGRP"/>
    <property type="match status" value="1"/>
</dbReference>
<dbReference type="InterPro" id="IPR002502">
    <property type="entry name" value="Amidase_domain"/>
</dbReference>
<dbReference type="GO" id="GO:0042834">
    <property type="term" value="F:peptidoglycan binding"/>
    <property type="evidence" value="ECO:0007669"/>
    <property type="project" value="InterPro"/>
</dbReference>
<feature type="domain" description="N-acetylmuramoyl-L-alanine amidase" evidence="8">
    <location>
        <begin position="41"/>
        <end position="180"/>
    </location>
</feature>
<dbReference type="CDD" id="cd06583">
    <property type="entry name" value="PGRP"/>
    <property type="match status" value="1"/>
</dbReference>
<evidence type="ECO:0000259" key="8">
    <source>
        <dbReference type="SMART" id="SM00644"/>
    </source>
</evidence>
<dbReference type="InterPro" id="IPR006619">
    <property type="entry name" value="PGRP_domain_met/bac"/>
</dbReference>
<dbReference type="GO" id="GO:0008270">
    <property type="term" value="F:zinc ion binding"/>
    <property type="evidence" value="ECO:0007669"/>
    <property type="project" value="InterPro"/>
</dbReference>
<dbReference type="STRING" id="307972.A0A2G8JPQ3"/>
<dbReference type="InterPro" id="IPR015510">
    <property type="entry name" value="PGRP"/>
</dbReference>
<gene>
    <name evidence="10" type="ORF">BSL78_25417</name>
</gene>
<dbReference type="GO" id="GO:0045087">
    <property type="term" value="P:innate immune response"/>
    <property type="evidence" value="ECO:0007669"/>
    <property type="project" value="UniProtKB-KW"/>
</dbReference>
<evidence type="ECO:0000256" key="3">
    <source>
        <dbReference type="ARBA" id="ARBA00022729"/>
    </source>
</evidence>
<evidence type="ECO:0000256" key="6">
    <source>
        <dbReference type="PIRSR" id="PIRSR037945-1"/>
    </source>
</evidence>
<dbReference type="AlphaFoldDB" id="A0A2G8JPQ3"/>
<dbReference type="InterPro" id="IPR036505">
    <property type="entry name" value="Amidase/PGRP_sf"/>
</dbReference>
<evidence type="ECO:0000313" key="10">
    <source>
        <dbReference type="EMBL" id="PIK37744.1"/>
    </source>
</evidence>
<protein>
    <submittedName>
        <fullName evidence="10">Peptidoglycan-recognition protein-SC2-like protein</fullName>
    </submittedName>
</protein>
<dbReference type="PANTHER" id="PTHR11022">
    <property type="entry name" value="PEPTIDOGLYCAN RECOGNITION PROTEIN"/>
    <property type="match status" value="1"/>
</dbReference>
<evidence type="ECO:0000256" key="4">
    <source>
        <dbReference type="ARBA" id="ARBA00022859"/>
    </source>
</evidence>
<dbReference type="Pfam" id="PF01510">
    <property type="entry name" value="Amidase_2"/>
    <property type="match status" value="1"/>
</dbReference>
<dbReference type="EMBL" id="MRZV01001457">
    <property type="protein sequence ID" value="PIK37744.1"/>
    <property type="molecule type" value="Genomic_DNA"/>
</dbReference>
<evidence type="ECO:0000313" key="11">
    <source>
        <dbReference type="Proteomes" id="UP000230750"/>
    </source>
</evidence>
<dbReference type="Proteomes" id="UP000230750">
    <property type="component" value="Unassembled WGS sequence"/>
</dbReference>
<reference evidence="10 11" key="1">
    <citation type="journal article" date="2017" name="PLoS Biol.">
        <title>The sea cucumber genome provides insights into morphological evolution and visceral regeneration.</title>
        <authorList>
            <person name="Zhang X."/>
            <person name="Sun L."/>
            <person name="Yuan J."/>
            <person name="Sun Y."/>
            <person name="Gao Y."/>
            <person name="Zhang L."/>
            <person name="Li S."/>
            <person name="Dai H."/>
            <person name="Hamel J.F."/>
            <person name="Liu C."/>
            <person name="Yu Y."/>
            <person name="Liu S."/>
            <person name="Lin W."/>
            <person name="Guo K."/>
            <person name="Jin S."/>
            <person name="Xu P."/>
            <person name="Storey K.B."/>
            <person name="Huan P."/>
            <person name="Zhang T."/>
            <person name="Zhou Y."/>
            <person name="Zhang J."/>
            <person name="Lin C."/>
            <person name="Li X."/>
            <person name="Xing L."/>
            <person name="Huo D."/>
            <person name="Sun M."/>
            <person name="Wang L."/>
            <person name="Mercier A."/>
            <person name="Li F."/>
            <person name="Yang H."/>
            <person name="Xiang J."/>
        </authorList>
    </citation>
    <scope>NUCLEOTIDE SEQUENCE [LARGE SCALE GENOMIC DNA]</scope>
    <source>
        <strain evidence="10">Shaxun</strain>
        <tissue evidence="10">Muscle</tissue>
    </source>
</reference>
<evidence type="ECO:0000256" key="2">
    <source>
        <dbReference type="ARBA" id="ARBA00022588"/>
    </source>
</evidence>
<keyword evidence="3 7" id="KW-0732">Signal</keyword>
<name>A0A2G8JPQ3_STIJA</name>
<dbReference type="Gene3D" id="3.40.80.10">
    <property type="entry name" value="Peptidoglycan recognition protein-like"/>
    <property type="match status" value="1"/>
</dbReference>
<dbReference type="SMART" id="SM00644">
    <property type="entry name" value="Ami_2"/>
    <property type="match status" value="1"/>
</dbReference>
<dbReference type="InterPro" id="IPR017331">
    <property type="entry name" value="Peptidoglycan_recognition"/>
</dbReference>